<evidence type="ECO:0000313" key="5">
    <source>
        <dbReference type="EMBL" id="MFD0898844.1"/>
    </source>
</evidence>
<dbReference type="GO" id="GO:0016787">
    <property type="term" value="F:hydrolase activity"/>
    <property type="evidence" value="ECO:0007669"/>
    <property type="project" value="UniProtKB-KW"/>
</dbReference>
<comment type="caution">
    <text evidence="5">The sequence shown here is derived from an EMBL/GenBank/DDBJ whole genome shotgun (WGS) entry which is preliminary data.</text>
</comment>
<dbReference type="SUPFAM" id="SSF53474">
    <property type="entry name" value="alpha/beta-Hydrolases"/>
    <property type="match status" value="1"/>
</dbReference>
<keyword evidence="2" id="KW-0732">Signal</keyword>
<evidence type="ECO:0000259" key="4">
    <source>
        <dbReference type="Pfam" id="PF08386"/>
    </source>
</evidence>
<comment type="similarity">
    <text evidence="1">Belongs to the peptidase S33 family.</text>
</comment>
<reference evidence="6" key="1">
    <citation type="journal article" date="2019" name="Int. J. Syst. Evol. Microbiol.">
        <title>The Global Catalogue of Microorganisms (GCM) 10K type strain sequencing project: providing services to taxonomists for standard genome sequencing and annotation.</title>
        <authorList>
            <consortium name="The Broad Institute Genomics Platform"/>
            <consortium name="The Broad Institute Genome Sequencing Center for Infectious Disease"/>
            <person name="Wu L."/>
            <person name="Ma J."/>
        </authorList>
    </citation>
    <scope>NUCLEOTIDE SEQUENCE [LARGE SCALE GENOMIC DNA]</scope>
    <source>
        <strain evidence="6">JCM 31202</strain>
    </source>
</reference>
<evidence type="ECO:0000313" key="6">
    <source>
        <dbReference type="Proteomes" id="UP001596972"/>
    </source>
</evidence>
<dbReference type="Proteomes" id="UP001596972">
    <property type="component" value="Unassembled WGS sequence"/>
</dbReference>
<dbReference type="PANTHER" id="PTHR43248">
    <property type="entry name" value="2-SUCCINYL-6-HYDROXY-2,4-CYCLOHEXADIENE-1-CARBOXYLATE SYNTHASE"/>
    <property type="match status" value="1"/>
</dbReference>
<dbReference type="InterPro" id="IPR051601">
    <property type="entry name" value="Serine_prot/Carboxylest_S33"/>
</dbReference>
<dbReference type="EMBL" id="JBHTJA010000001">
    <property type="protein sequence ID" value="MFD0898844.1"/>
    <property type="molecule type" value="Genomic_DNA"/>
</dbReference>
<protein>
    <submittedName>
        <fullName evidence="5">Alpha/beta hydrolase</fullName>
    </submittedName>
</protein>
<feature type="domain" description="Peptidase S33 tripeptidyl aminopeptidase-like C-terminal" evidence="4">
    <location>
        <begin position="397"/>
        <end position="499"/>
    </location>
</feature>
<dbReference type="PANTHER" id="PTHR43248:SF29">
    <property type="entry name" value="TRIPEPTIDYL AMINOPEPTIDASE"/>
    <property type="match status" value="1"/>
</dbReference>
<keyword evidence="6" id="KW-1185">Reference proteome</keyword>
<evidence type="ECO:0000256" key="3">
    <source>
        <dbReference type="ARBA" id="ARBA00022801"/>
    </source>
</evidence>
<organism evidence="5 6">
    <name type="scientific">Actinomadura sediminis</name>
    <dbReference type="NCBI Taxonomy" id="1038904"/>
    <lineage>
        <taxon>Bacteria</taxon>
        <taxon>Bacillati</taxon>
        <taxon>Actinomycetota</taxon>
        <taxon>Actinomycetes</taxon>
        <taxon>Streptosporangiales</taxon>
        <taxon>Thermomonosporaceae</taxon>
        <taxon>Actinomadura</taxon>
    </lineage>
</organism>
<evidence type="ECO:0000256" key="1">
    <source>
        <dbReference type="ARBA" id="ARBA00010088"/>
    </source>
</evidence>
<dbReference type="PROSITE" id="PS51257">
    <property type="entry name" value="PROKAR_LIPOPROTEIN"/>
    <property type="match status" value="1"/>
</dbReference>
<dbReference type="Gene3D" id="3.40.50.1820">
    <property type="entry name" value="alpha/beta hydrolase"/>
    <property type="match status" value="1"/>
</dbReference>
<sequence length="500" mass="53258">MRAAKTIGATIALTLAVATGCDGGSDDTTMASHVPEGLGSFYDQRPGWRDCGGGFQCATVQVPLDYTKPESEKIGISVIRLPARDKSGRIGSLLTNPGGPGGSGIEFVRQAAAAFGDDLRARFDIVGFDPRGVGESGPVRCNTTAELDRFFATDTSPDDAAERETLATRGEQFADNCEAKEKSTLPHVGTADAARDMDVLRAALGDDKLTYYGASYGTYLGAFYAEQFPKNIRALVLDGAVDPRLSSTEILAEQAKGFETAFRAFAENCTASAGCPLGDSPDAAAKNLEKFLAETDEKPLTARGDSREVTESLATMGIATALYAKEYWPTLRQGLAQAMQRRDGTVLLTLADQMVDRKNGSYSNQTDANMAVNCVDKPNPPDFPSYAKAVAEAEKSAPLFGEFVVWGGLPCVYWPAQTDKAPAPVTATGAPPILVIGTTRDPATPYEWSERLADQLRSGVLLTLDGDGHTAYLQADPCISRATDRYLVTTEPPKNGTVCR</sequence>
<evidence type="ECO:0000256" key="2">
    <source>
        <dbReference type="ARBA" id="ARBA00022729"/>
    </source>
</evidence>
<gene>
    <name evidence="5" type="ORF">ACFQ11_00355</name>
</gene>
<dbReference type="RefSeq" id="WP_378295637.1">
    <property type="nucleotide sequence ID" value="NZ_JBHTJA010000001.1"/>
</dbReference>
<dbReference type="Pfam" id="PF08386">
    <property type="entry name" value="Abhydrolase_4"/>
    <property type="match status" value="1"/>
</dbReference>
<dbReference type="InterPro" id="IPR029058">
    <property type="entry name" value="AB_hydrolase_fold"/>
</dbReference>
<proteinExistence type="inferred from homology"/>
<keyword evidence="3 5" id="KW-0378">Hydrolase</keyword>
<accession>A0ABW3EJ08</accession>
<dbReference type="InterPro" id="IPR013595">
    <property type="entry name" value="Pept_S33_TAP-like_C"/>
</dbReference>
<name>A0ABW3EJ08_9ACTN</name>